<comment type="cofactor">
    <cofactor evidence="3">
        <name>Zn(2+)</name>
        <dbReference type="ChEBI" id="CHEBI:29105"/>
    </cofactor>
</comment>
<keyword evidence="8" id="KW-0378">Hydrolase</keyword>
<evidence type="ECO:0000256" key="2">
    <source>
        <dbReference type="ARBA" id="ARBA00001946"/>
    </source>
</evidence>
<dbReference type="EMBL" id="LHXK01000001">
    <property type="protein sequence ID" value="KXA90662.1"/>
    <property type="molecule type" value="Genomic_DNA"/>
</dbReference>
<dbReference type="InterPro" id="IPR035097">
    <property type="entry name" value="M29_N-terminal"/>
</dbReference>
<evidence type="ECO:0000256" key="7">
    <source>
        <dbReference type="ARBA" id="ARBA00022723"/>
    </source>
</evidence>
<protein>
    <recommendedName>
        <fullName evidence="12">Peptidase M29</fullName>
    </recommendedName>
</protein>
<evidence type="ECO:0000256" key="6">
    <source>
        <dbReference type="ARBA" id="ARBA00022670"/>
    </source>
</evidence>
<dbReference type="GO" id="GO:0008237">
    <property type="term" value="F:metallopeptidase activity"/>
    <property type="evidence" value="ECO:0007669"/>
    <property type="project" value="UniProtKB-KW"/>
</dbReference>
<dbReference type="InterPro" id="IPR052170">
    <property type="entry name" value="M29_Exopeptidase"/>
</dbReference>
<dbReference type="GO" id="GO:0046872">
    <property type="term" value="F:metal ion binding"/>
    <property type="evidence" value="ECO:0007669"/>
    <property type="project" value="UniProtKB-KW"/>
</dbReference>
<dbReference type="InterPro" id="IPR000787">
    <property type="entry name" value="Peptidase_M29"/>
</dbReference>
<comment type="cofactor">
    <cofactor evidence="1">
        <name>Co(2+)</name>
        <dbReference type="ChEBI" id="CHEBI:48828"/>
    </cofactor>
</comment>
<keyword evidence="7" id="KW-0479">Metal-binding</keyword>
<sequence length="357" mass="40571">MDSRVYEHAEVLADWSTEIAEGDDVVIRASPEAEELVTALYRELAERGAKPLTLYSSQELQRTFLINWKEEEFETPEHYLSLVENADVSIGINSDPNLKAMSNVPGRILSDYSVAMKPIQEETLSKRWCFTQHPTNAQAQEAEMSLEEYKDFVYNSILIDWQDIHDKQEKLVQKINEGNEVRIVGPETEIEMSIEGMKGENSDGKENMPSGEVFTAPVIDSVNGKILFDMPIIFQGKEIRKARIKFEKGEVVDYAAEKGEDLIKELIGTDEGSDKVGELGIGTNRRIDKFTRNILFDEKMGGTIHMALGRAYEETVGKDRERNTSAIHVDMIKDMKKGKMEIDGEKIIEDGKYFWET</sequence>
<dbReference type="Proteomes" id="UP000070184">
    <property type="component" value="Unassembled WGS sequence"/>
</dbReference>
<keyword evidence="11" id="KW-1185">Reference proteome</keyword>
<keyword evidence="9" id="KW-0482">Metalloprotease</keyword>
<reference evidence="10 11" key="1">
    <citation type="journal article" date="2016" name="Sci. Rep.">
        <title>Metabolic traits of an uncultured archaeal lineage -MSBL1- from brine pools of the Red Sea.</title>
        <authorList>
            <person name="Mwirichia R."/>
            <person name="Alam I."/>
            <person name="Rashid M."/>
            <person name="Vinu M."/>
            <person name="Ba-Alawi W."/>
            <person name="Anthony Kamau A."/>
            <person name="Kamanda Ngugi D."/>
            <person name="Goker M."/>
            <person name="Klenk H.P."/>
            <person name="Bajic V."/>
            <person name="Stingl U."/>
        </authorList>
    </citation>
    <scope>NUCLEOTIDE SEQUENCE [LARGE SCALE GENOMIC DNA]</scope>
    <source>
        <strain evidence="10">SCGC-AAA259B11</strain>
    </source>
</reference>
<evidence type="ECO:0000256" key="4">
    <source>
        <dbReference type="ARBA" id="ARBA00008236"/>
    </source>
</evidence>
<dbReference type="GO" id="GO:0006508">
    <property type="term" value="P:proteolysis"/>
    <property type="evidence" value="ECO:0007669"/>
    <property type="project" value="UniProtKB-KW"/>
</dbReference>
<dbReference type="AlphaFoldDB" id="A0A133U8Z5"/>
<evidence type="ECO:0000256" key="5">
    <source>
        <dbReference type="ARBA" id="ARBA00022438"/>
    </source>
</evidence>
<dbReference type="Pfam" id="PF02073">
    <property type="entry name" value="Peptidase_M29"/>
    <property type="match status" value="1"/>
</dbReference>
<name>A0A133U8Z5_9EURY</name>
<dbReference type="SUPFAM" id="SSF144052">
    <property type="entry name" value="Thermophilic metalloprotease-like"/>
    <property type="match status" value="1"/>
</dbReference>
<evidence type="ECO:0000256" key="9">
    <source>
        <dbReference type="ARBA" id="ARBA00023049"/>
    </source>
</evidence>
<evidence type="ECO:0000313" key="11">
    <source>
        <dbReference type="Proteomes" id="UP000070184"/>
    </source>
</evidence>
<dbReference type="PATRIC" id="fig|1698260.3.peg.2"/>
<comment type="caution">
    <text evidence="10">The sequence shown here is derived from an EMBL/GenBank/DDBJ whole genome shotgun (WGS) entry which is preliminary data.</text>
</comment>
<evidence type="ECO:0000256" key="8">
    <source>
        <dbReference type="ARBA" id="ARBA00022801"/>
    </source>
</evidence>
<evidence type="ECO:0000313" key="10">
    <source>
        <dbReference type="EMBL" id="KXA90662.1"/>
    </source>
</evidence>
<comment type="similarity">
    <text evidence="4">Belongs to the peptidase M29 family.</text>
</comment>
<accession>A0A133U8Z5</accession>
<keyword evidence="5" id="KW-0031">Aminopeptidase</keyword>
<proteinExistence type="inferred from homology"/>
<dbReference type="Gene3D" id="3.40.1830.10">
    <property type="entry name" value="Thermophilic metalloprotease (M29)"/>
    <property type="match status" value="1"/>
</dbReference>
<evidence type="ECO:0000256" key="1">
    <source>
        <dbReference type="ARBA" id="ARBA00001941"/>
    </source>
</evidence>
<organism evidence="10 11">
    <name type="scientific">candidate division MSBL1 archaeon SCGC-AAA259B11</name>
    <dbReference type="NCBI Taxonomy" id="1698260"/>
    <lineage>
        <taxon>Archaea</taxon>
        <taxon>Methanobacteriati</taxon>
        <taxon>Methanobacteriota</taxon>
        <taxon>candidate division MSBL1</taxon>
    </lineage>
</organism>
<evidence type="ECO:0008006" key="12">
    <source>
        <dbReference type="Google" id="ProtNLM"/>
    </source>
</evidence>
<dbReference type="GO" id="GO:0004177">
    <property type="term" value="F:aminopeptidase activity"/>
    <property type="evidence" value="ECO:0007669"/>
    <property type="project" value="UniProtKB-KW"/>
</dbReference>
<gene>
    <name evidence="10" type="ORF">AKJ61_00010</name>
</gene>
<evidence type="ECO:0000256" key="3">
    <source>
        <dbReference type="ARBA" id="ARBA00001947"/>
    </source>
</evidence>
<dbReference type="PANTHER" id="PTHR34448">
    <property type="entry name" value="AMINOPEPTIDASE"/>
    <property type="match status" value="1"/>
</dbReference>
<keyword evidence="6" id="KW-0645">Protease</keyword>
<comment type="cofactor">
    <cofactor evidence="2">
        <name>Mg(2+)</name>
        <dbReference type="ChEBI" id="CHEBI:18420"/>
    </cofactor>
</comment>
<dbReference type="PANTHER" id="PTHR34448:SF1">
    <property type="entry name" value="BLL6088 PROTEIN"/>
    <property type="match status" value="1"/>
</dbReference>